<dbReference type="InParanoid" id="A0A482X5P5"/>
<evidence type="ECO:0000313" key="1">
    <source>
        <dbReference type="EMBL" id="RZF41215.1"/>
    </source>
</evidence>
<dbReference type="AlphaFoldDB" id="A0A482X5P5"/>
<sequence length="96" mass="11117">MTLHWFYKQPIPTTKLWYKLHVICFQLSDSLDFGKIVLVFTFENILATTGNFTHVYIVQFVFHEVQALFSSPFKVLDRNSAKQKCCNLIGLASDNV</sequence>
<gene>
    <name evidence="1" type="ORF">LSTR_LSTR011596</name>
</gene>
<proteinExistence type="predicted"/>
<protein>
    <submittedName>
        <fullName evidence="1">Uncharacterized protein</fullName>
    </submittedName>
</protein>
<keyword evidence="2" id="KW-1185">Reference proteome</keyword>
<dbReference type="EMBL" id="QKKF02016947">
    <property type="protein sequence ID" value="RZF41215.1"/>
    <property type="molecule type" value="Genomic_DNA"/>
</dbReference>
<dbReference type="Proteomes" id="UP000291343">
    <property type="component" value="Unassembled WGS sequence"/>
</dbReference>
<organism evidence="1 2">
    <name type="scientific">Laodelphax striatellus</name>
    <name type="common">Small brown planthopper</name>
    <name type="synonym">Delphax striatella</name>
    <dbReference type="NCBI Taxonomy" id="195883"/>
    <lineage>
        <taxon>Eukaryota</taxon>
        <taxon>Metazoa</taxon>
        <taxon>Ecdysozoa</taxon>
        <taxon>Arthropoda</taxon>
        <taxon>Hexapoda</taxon>
        <taxon>Insecta</taxon>
        <taxon>Pterygota</taxon>
        <taxon>Neoptera</taxon>
        <taxon>Paraneoptera</taxon>
        <taxon>Hemiptera</taxon>
        <taxon>Auchenorrhyncha</taxon>
        <taxon>Fulgoroidea</taxon>
        <taxon>Delphacidae</taxon>
        <taxon>Criomorphinae</taxon>
        <taxon>Laodelphax</taxon>
    </lineage>
</organism>
<comment type="caution">
    <text evidence="1">The sequence shown here is derived from an EMBL/GenBank/DDBJ whole genome shotgun (WGS) entry which is preliminary data.</text>
</comment>
<reference evidence="1 2" key="1">
    <citation type="journal article" date="2017" name="Gigascience">
        <title>Genome sequence of the small brown planthopper, Laodelphax striatellus.</title>
        <authorList>
            <person name="Zhu J."/>
            <person name="Jiang F."/>
            <person name="Wang X."/>
            <person name="Yang P."/>
            <person name="Bao Y."/>
            <person name="Zhao W."/>
            <person name="Wang W."/>
            <person name="Lu H."/>
            <person name="Wang Q."/>
            <person name="Cui N."/>
            <person name="Li J."/>
            <person name="Chen X."/>
            <person name="Luo L."/>
            <person name="Yu J."/>
            <person name="Kang L."/>
            <person name="Cui F."/>
        </authorList>
    </citation>
    <scope>NUCLEOTIDE SEQUENCE [LARGE SCALE GENOMIC DNA]</scope>
    <source>
        <strain evidence="1">Lst14</strain>
    </source>
</reference>
<evidence type="ECO:0000313" key="2">
    <source>
        <dbReference type="Proteomes" id="UP000291343"/>
    </source>
</evidence>
<accession>A0A482X5P5</accession>
<name>A0A482X5P5_LAOST</name>